<name>A0A8S0PG34_OLEEU</name>
<evidence type="ECO:0000313" key="2">
    <source>
        <dbReference type="Proteomes" id="UP000594638"/>
    </source>
</evidence>
<dbReference type="Proteomes" id="UP000594638">
    <property type="component" value="Unassembled WGS sequence"/>
</dbReference>
<proteinExistence type="predicted"/>
<dbReference type="AlphaFoldDB" id="A0A8S0PG34"/>
<reference evidence="1 2" key="1">
    <citation type="submission" date="2019-12" db="EMBL/GenBank/DDBJ databases">
        <authorList>
            <person name="Alioto T."/>
            <person name="Alioto T."/>
            <person name="Gomez Garrido J."/>
        </authorList>
    </citation>
    <scope>NUCLEOTIDE SEQUENCE [LARGE SCALE GENOMIC DNA]</scope>
</reference>
<accession>A0A8S0PG34</accession>
<keyword evidence="2" id="KW-1185">Reference proteome</keyword>
<protein>
    <submittedName>
        <fullName evidence="1">Uncharacterized protein</fullName>
    </submittedName>
</protein>
<organism evidence="1 2">
    <name type="scientific">Olea europaea subsp. europaea</name>
    <dbReference type="NCBI Taxonomy" id="158383"/>
    <lineage>
        <taxon>Eukaryota</taxon>
        <taxon>Viridiplantae</taxon>
        <taxon>Streptophyta</taxon>
        <taxon>Embryophyta</taxon>
        <taxon>Tracheophyta</taxon>
        <taxon>Spermatophyta</taxon>
        <taxon>Magnoliopsida</taxon>
        <taxon>eudicotyledons</taxon>
        <taxon>Gunneridae</taxon>
        <taxon>Pentapetalae</taxon>
        <taxon>asterids</taxon>
        <taxon>lamiids</taxon>
        <taxon>Lamiales</taxon>
        <taxon>Oleaceae</taxon>
        <taxon>Oleeae</taxon>
        <taxon>Olea</taxon>
    </lineage>
</organism>
<dbReference type="Gramene" id="OE9A025986T1">
    <property type="protein sequence ID" value="OE9A025986C1"/>
    <property type="gene ID" value="OE9A025986"/>
</dbReference>
<dbReference type="EMBL" id="CACTIH010000054">
    <property type="protein sequence ID" value="CAA2943433.1"/>
    <property type="molecule type" value="Genomic_DNA"/>
</dbReference>
<comment type="caution">
    <text evidence="1">The sequence shown here is derived from an EMBL/GenBank/DDBJ whole genome shotgun (WGS) entry which is preliminary data.</text>
</comment>
<evidence type="ECO:0000313" key="1">
    <source>
        <dbReference type="EMBL" id="CAA2943433.1"/>
    </source>
</evidence>
<sequence>MSSLVGILLTKETVTFLNVSDSRVEISRPNEVLTSSPAIGDKNPGRALEQAATSSPYSFLQIALLPKLLRAFSTATSTFILSYPGQVASTDLHRWFQLSMMIPGFQTYTSPPGTKSKLLLLFGEIDQVYLNGLQRLMNSWHSKHSRNHNKRLQICKWQSSPGNEKEFYSNRSFEFQYQP</sequence>
<gene>
    <name evidence="1" type="ORF">OLEA9_A025986</name>
</gene>